<dbReference type="GO" id="GO:0004807">
    <property type="term" value="F:triose-phosphate isomerase activity"/>
    <property type="evidence" value="ECO:0007669"/>
    <property type="project" value="UniProtKB-UniRule"/>
</dbReference>
<evidence type="ECO:0000256" key="10">
    <source>
        <dbReference type="ARBA" id="ARBA00023235"/>
    </source>
</evidence>
<dbReference type="GO" id="GO:0006094">
    <property type="term" value="P:gluconeogenesis"/>
    <property type="evidence" value="ECO:0007669"/>
    <property type="project" value="UniProtKB-UniRule"/>
</dbReference>
<dbReference type="AlphaFoldDB" id="A0A2A9D0D8"/>
<accession>A0A2A9D0D8</accession>
<dbReference type="InterPro" id="IPR020861">
    <property type="entry name" value="Triosephosphate_isomerase_AS"/>
</dbReference>
<feature type="binding site" evidence="12">
    <location>
        <position position="181"/>
    </location>
    <ligand>
        <name>substrate</name>
    </ligand>
</feature>
<comment type="pathway">
    <text evidence="2 12 13">Carbohydrate biosynthesis; gluconeogenesis.</text>
</comment>
<protein>
    <recommendedName>
        <fullName evidence="6 12">Triosephosphate isomerase</fullName>
        <shortName evidence="12">TIM</shortName>
        <shortName evidence="12">TPI</shortName>
        <ecNumber evidence="5 12">5.3.1.1</ecNumber>
    </recommendedName>
    <alternativeName>
        <fullName evidence="12">Triose-phosphate isomerase</fullName>
    </alternativeName>
</protein>
<comment type="caution">
    <text evidence="14">The sequence shown here is derived from an EMBL/GenBank/DDBJ whole genome shotgun (WGS) entry which is preliminary data.</text>
</comment>
<dbReference type="GO" id="GO:0005829">
    <property type="term" value="C:cytosol"/>
    <property type="evidence" value="ECO:0007669"/>
    <property type="project" value="TreeGrafter"/>
</dbReference>
<dbReference type="HAMAP" id="MF_00147_B">
    <property type="entry name" value="TIM_B"/>
    <property type="match status" value="1"/>
</dbReference>
<dbReference type="NCBIfam" id="TIGR00419">
    <property type="entry name" value="tim"/>
    <property type="match status" value="1"/>
</dbReference>
<comment type="similarity">
    <text evidence="3 12 13">Belongs to the triosephosphate isomerase family.</text>
</comment>
<dbReference type="InterPro" id="IPR035990">
    <property type="entry name" value="TIM_sf"/>
</dbReference>
<feature type="active site" description="Electrophile" evidence="12">
    <location>
        <position position="103"/>
    </location>
</feature>
<evidence type="ECO:0000313" key="15">
    <source>
        <dbReference type="Proteomes" id="UP000224915"/>
    </source>
</evidence>
<keyword evidence="8 12" id="KW-0963">Cytoplasm</keyword>
<reference evidence="14 15" key="1">
    <citation type="submission" date="2017-10" db="EMBL/GenBank/DDBJ databases">
        <title>Sequencing the genomes of 1000 actinobacteria strains.</title>
        <authorList>
            <person name="Klenk H.-P."/>
        </authorList>
    </citation>
    <scope>NUCLEOTIDE SEQUENCE [LARGE SCALE GENOMIC DNA]</scope>
    <source>
        <strain evidence="14 15">DSM 21801</strain>
    </source>
</reference>
<gene>
    <name evidence="12" type="primary">tpiA</name>
    <name evidence="14" type="ORF">ATL40_1294</name>
</gene>
<dbReference type="PROSITE" id="PS00171">
    <property type="entry name" value="TIM_1"/>
    <property type="match status" value="1"/>
</dbReference>
<keyword evidence="10 12" id="KW-0413">Isomerase</keyword>
<feature type="binding site" evidence="12">
    <location>
        <position position="221"/>
    </location>
    <ligand>
        <name>substrate</name>
    </ligand>
</feature>
<keyword evidence="7 12" id="KW-0312">Gluconeogenesis</keyword>
<sequence length="260" mass="27256">MTDRTPLMVGNWKLNLDHHQGIQLVQKLAWSLKDAEHDYEAVEVAVAPSFTSLRSVQTLIDADELGIKLSSQDISSHAKGAYTGEVSAEQLTALGVDFAIVGHSERRDYHGESDTIVGAKVAAAIAAGITPILCVGEKLEVRQAGEHVSLTLSQIDGALEGLSAEQVADVVVAYEPVWAIGTGEVATPEDAQEMAEAIRARVAETVDPDVAAGMRILYGGSVKADNVAAIMAKPDVDGALVGGASLVVEQFAAIAGFRSL</sequence>
<dbReference type="EC" id="5.3.1.1" evidence="5 12"/>
<evidence type="ECO:0000256" key="5">
    <source>
        <dbReference type="ARBA" id="ARBA00011940"/>
    </source>
</evidence>
<dbReference type="PANTHER" id="PTHR21139:SF42">
    <property type="entry name" value="TRIOSEPHOSPHATE ISOMERASE"/>
    <property type="match status" value="1"/>
</dbReference>
<dbReference type="GO" id="GO:0046166">
    <property type="term" value="P:glyceraldehyde-3-phosphate biosynthetic process"/>
    <property type="evidence" value="ECO:0007669"/>
    <property type="project" value="TreeGrafter"/>
</dbReference>
<evidence type="ECO:0000256" key="12">
    <source>
        <dbReference type="HAMAP-Rule" id="MF_00147"/>
    </source>
</evidence>
<evidence type="ECO:0000256" key="8">
    <source>
        <dbReference type="ARBA" id="ARBA00022490"/>
    </source>
</evidence>
<evidence type="ECO:0000256" key="1">
    <source>
        <dbReference type="ARBA" id="ARBA00000474"/>
    </source>
</evidence>
<dbReference type="InterPro" id="IPR022896">
    <property type="entry name" value="TrioseP_Isoase_bac/euk"/>
</dbReference>
<feature type="binding site" evidence="12">
    <location>
        <begin position="11"/>
        <end position="13"/>
    </location>
    <ligand>
        <name>substrate</name>
    </ligand>
</feature>
<evidence type="ECO:0000256" key="4">
    <source>
        <dbReference type="ARBA" id="ARBA00011738"/>
    </source>
</evidence>
<proteinExistence type="inferred from homology"/>
<evidence type="ECO:0000256" key="13">
    <source>
        <dbReference type="RuleBase" id="RU363013"/>
    </source>
</evidence>
<evidence type="ECO:0000256" key="7">
    <source>
        <dbReference type="ARBA" id="ARBA00022432"/>
    </source>
</evidence>
<evidence type="ECO:0000256" key="3">
    <source>
        <dbReference type="ARBA" id="ARBA00007422"/>
    </source>
</evidence>
<dbReference type="InterPro" id="IPR013785">
    <property type="entry name" value="Aldolase_TIM"/>
</dbReference>
<dbReference type="OrthoDB" id="9809429at2"/>
<name>A0A2A9D0D8_9MICO</name>
<dbReference type="FunFam" id="3.20.20.70:FF:000020">
    <property type="entry name" value="Triosephosphate isomerase"/>
    <property type="match status" value="1"/>
</dbReference>
<dbReference type="SUPFAM" id="SSF51351">
    <property type="entry name" value="Triosephosphate isomerase (TIM)"/>
    <property type="match status" value="1"/>
</dbReference>
<dbReference type="GO" id="GO:0019563">
    <property type="term" value="P:glycerol catabolic process"/>
    <property type="evidence" value="ECO:0007669"/>
    <property type="project" value="TreeGrafter"/>
</dbReference>
<feature type="active site" description="Proton acceptor" evidence="12">
    <location>
        <position position="175"/>
    </location>
</feature>
<comment type="pathway">
    <text evidence="12 13">Carbohydrate degradation; glycolysis; D-glyceraldehyde 3-phosphate from glycerone phosphate: step 1/1.</text>
</comment>
<evidence type="ECO:0000313" key="14">
    <source>
        <dbReference type="EMBL" id="PFG19725.1"/>
    </source>
</evidence>
<comment type="catalytic activity">
    <reaction evidence="1 12 13">
        <text>D-glyceraldehyde 3-phosphate = dihydroxyacetone phosphate</text>
        <dbReference type="Rhea" id="RHEA:18585"/>
        <dbReference type="ChEBI" id="CHEBI:57642"/>
        <dbReference type="ChEBI" id="CHEBI:59776"/>
        <dbReference type="EC" id="5.3.1.1"/>
    </reaction>
</comment>
<dbReference type="EMBL" id="PDJD01000001">
    <property type="protein sequence ID" value="PFG19725.1"/>
    <property type="molecule type" value="Genomic_DNA"/>
</dbReference>
<dbReference type="Proteomes" id="UP000224915">
    <property type="component" value="Unassembled WGS sequence"/>
</dbReference>
<dbReference type="GO" id="GO:0006096">
    <property type="term" value="P:glycolytic process"/>
    <property type="evidence" value="ECO:0007669"/>
    <property type="project" value="UniProtKB-UniRule"/>
</dbReference>
<comment type="subcellular location">
    <subcellularLocation>
        <location evidence="12 13">Cytoplasm</location>
    </subcellularLocation>
</comment>
<evidence type="ECO:0000256" key="6">
    <source>
        <dbReference type="ARBA" id="ARBA00019397"/>
    </source>
</evidence>
<dbReference type="UniPathway" id="UPA00138"/>
<feature type="binding site" evidence="12">
    <location>
        <begin position="242"/>
        <end position="243"/>
    </location>
    <ligand>
        <name>substrate</name>
    </ligand>
</feature>
<dbReference type="CDD" id="cd00311">
    <property type="entry name" value="TIM"/>
    <property type="match status" value="1"/>
</dbReference>
<organism evidence="14 15">
    <name type="scientific">Serinibacter salmoneus</name>
    <dbReference type="NCBI Taxonomy" id="556530"/>
    <lineage>
        <taxon>Bacteria</taxon>
        <taxon>Bacillati</taxon>
        <taxon>Actinomycetota</taxon>
        <taxon>Actinomycetes</taxon>
        <taxon>Micrococcales</taxon>
        <taxon>Beutenbergiaceae</taxon>
        <taxon>Serinibacter</taxon>
    </lineage>
</organism>
<dbReference type="Pfam" id="PF00121">
    <property type="entry name" value="TIM"/>
    <property type="match status" value="1"/>
</dbReference>
<keyword evidence="15" id="KW-1185">Reference proteome</keyword>
<dbReference type="RefSeq" id="WP_098468803.1">
    <property type="nucleotide sequence ID" value="NZ_PDJD01000001.1"/>
</dbReference>
<comment type="function">
    <text evidence="11 12">Involved in the gluconeogenesis. Catalyzes stereospecifically the conversion of dihydroxyacetone phosphate (DHAP) to D-glyceraldehyde-3-phosphate (G3P).</text>
</comment>
<evidence type="ECO:0000256" key="11">
    <source>
        <dbReference type="ARBA" id="ARBA00055680"/>
    </source>
</evidence>
<keyword evidence="9 12" id="KW-0324">Glycolysis</keyword>
<dbReference type="Gene3D" id="3.20.20.70">
    <property type="entry name" value="Aldolase class I"/>
    <property type="match status" value="1"/>
</dbReference>
<dbReference type="UniPathway" id="UPA00109">
    <property type="reaction ID" value="UER00189"/>
</dbReference>
<dbReference type="InterPro" id="IPR000652">
    <property type="entry name" value="Triosephosphate_isomerase"/>
</dbReference>
<dbReference type="PANTHER" id="PTHR21139">
    <property type="entry name" value="TRIOSEPHOSPHATE ISOMERASE"/>
    <property type="match status" value="1"/>
</dbReference>
<evidence type="ECO:0000256" key="9">
    <source>
        <dbReference type="ARBA" id="ARBA00023152"/>
    </source>
</evidence>
<comment type="subunit">
    <text evidence="4 12 13">Homodimer.</text>
</comment>
<dbReference type="PROSITE" id="PS51440">
    <property type="entry name" value="TIM_2"/>
    <property type="match status" value="1"/>
</dbReference>
<evidence type="ECO:0000256" key="2">
    <source>
        <dbReference type="ARBA" id="ARBA00004742"/>
    </source>
</evidence>